<dbReference type="InterPro" id="IPR011989">
    <property type="entry name" value="ARM-like"/>
</dbReference>
<dbReference type="Pfam" id="PF09066">
    <property type="entry name" value="B2-adapt-app_C"/>
    <property type="match status" value="1"/>
</dbReference>
<dbReference type="OrthoDB" id="10254310at2759"/>
<dbReference type="AlphaFoldDB" id="A0A8J8P0J8"/>
<dbReference type="EMBL" id="RRYP01002563">
    <property type="protein sequence ID" value="TNV84643.1"/>
    <property type="molecule type" value="Genomic_DNA"/>
</dbReference>
<protein>
    <recommendedName>
        <fullName evidence="11">AP complex subunit beta</fullName>
    </recommendedName>
</protein>
<evidence type="ECO:0000256" key="3">
    <source>
        <dbReference type="ARBA" id="ARBA00022448"/>
    </source>
</evidence>
<comment type="subcellular location">
    <subcellularLocation>
        <location evidence="1">Endomembrane system</location>
    </subcellularLocation>
</comment>
<dbReference type="Gene3D" id="1.25.10.10">
    <property type="entry name" value="Leucine-rich Repeat Variant"/>
    <property type="match status" value="1"/>
</dbReference>
<dbReference type="InterPro" id="IPR015151">
    <property type="entry name" value="B-adaptin_app_sub_C"/>
</dbReference>
<dbReference type="InterPro" id="IPR009028">
    <property type="entry name" value="Coatomer/calthrin_app_sub_C"/>
</dbReference>
<dbReference type="InterPro" id="IPR013037">
    <property type="entry name" value="Clathrin_b-adaptin_app_Ig-like"/>
</dbReference>
<dbReference type="Gene3D" id="2.60.40.1150">
    <property type="match status" value="1"/>
</dbReference>
<dbReference type="InterPro" id="IPR013041">
    <property type="entry name" value="Clathrin_app_Ig-like_sf"/>
</dbReference>
<evidence type="ECO:0000259" key="8">
    <source>
        <dbReference type="Pfam" id="PF09066"/>
    </source>
</evidence>
<feature type="domain" description="Beta-adaptin appendage C-terminal subdomain" evidence="8">
    <location>
        <begin position="868"/>
        <end position="944"/>
    </location>
</feature>
<proteinExistence type="inferred from homology"/>
<dbReference type="InterPro" id="IPR002553">
    <property type="entry name" value="Clathrin/coatomer_adapt-like_N"/>
</dbReference>
<keyword evidence="5" id="KW-0472">Membrane</keyword>
<reference evidence="9" key="1">
    <citation type="submission" date="2019-06" db="EMBL/GenBank/DDBJ databases">
        <authorList>
            <person name="Zheng W."/>
        </authorList>
    </citation>
    <scope>NUCLEOTIDE SEQUENCE</scope>
    <source>
        <strain evidence="9">QDHG01</strain>
    </source>
</reference>
<keyword evidence="4" id="KW-0653">Protein transport</keyword>
<dbReference type="GO" id="GO:0006886">
    <property type="term" value="P:intracellular protein transport"/>
    <property type="evidence" value="ECO:0007669"/>
    <property type="project" value="InterPro"/>
</dbReference>
<keyword evidence="10" id="KW-1185">Reference proteome</keyword>
<accession>A0A8J8P0J8</accession>
<dbReference type="InterPro" id="IPR016024">
    <property type="entry name" value="ARM-type_fold"/>
</dbReference>
<keyword evidence="3" id="KW-0813">Transport</keyword>
<feature type="domain" description="Clathrin/coatomer adaptor adaptin-like N-terminal" evidence="7">
    <location>
        <begin position="26"/>
        <end position="552"/>
    </location>
</feature>
<name>A0A8J8P0J8_HALGN</name>
<gene>
    <name evidence="9" type="ORF">FGO68_gene4710</name>
</gene>
<evidence type="ECO:0000256" key="2">
    <source>
        <dbReference type="ARBA" id="ARBA00006613"/>
    </source>
</evidence>
<sequence length="951" mass="104666">MSGATTNGASSSAAGGGYFSNMKSSELAELQTELNSLKPDDRREAAKQVIAMMTIGKDVSSLFPHMVKCMETTQIDMKKLVYLYIINYAKAKPDLTIMAVNSFQKDSREKSNPLMRALAVRTMGCIRVERITEYLCESLKDCLTDEDPYVKKTAALAVAKLYQTSPRLVKDHALIKLVQNMLHDGNATVVSNACASLLEISRAAGKNYLRIKSGSGPSASLNKVLVALNEANEWGKIYIMEGISSSYETADMKESENIIERVVPMLTHNNPAVILSAVKAVLKFLENIQPPTGDLAKGVVKKLAAPLVTLLASEPEIQYVALRNINFILQRQPTIFESNVRVFFCKFNDPVYVKLEKIDILVKVADDKNADIILNELKEYANDMEIELIRSSIKAIGTIILRVDKAAKRAVEILQELVNTGQPLCLQEAVIVARDIFRKFPNKYDALIKDLCSKLLEYYEPEAKAAIIWIIGEYAEKVTESEKIIDSFADAFLEEPDKVKLQILTAAVKLFLKKPEEGEDVIQKVLKLATEESDNPDLRDRAYIYWRMLSTSPQNTKQVVLGEKPHIADDSYNQYDDTLVSALIDQISTLGSVYHKTQDELANMQKRAAGGQPSVTPQPKKEEEEPVPQVEEQKEKKKVKKQEEEEPEEKPKKKKKADEKPAKAEKKKAEEPVKEVKPTPVVAPTNAGLIDIDDLLGMGDSQPVSQAPQQQQQSQNQFMGGLMDFGLPSQPQQQPPAVAFSNPFGDEEEEDSTAGAGWAADFGGQSTPAEDYSKYFLTRVHPLMKEVVGNGSKGKDGKTGLFVKAGFSMANAGIQLVLEIRNGSGQIVKDFDIMFNKNPFGIAIYGAANAIDIPDPGSSTVQKALPCVIDKKNLVAGLTNNGFTNLASVAKQGATMVYFGAKTVNNLPILLEIAAVQGSTSVSVTYRVPVAPLKPLLEDTLDYILSSERRA</sequence>
<organism evidence="9 10">
    <name type="scientific">Halteria grandinella</name>
    <dbReference type="NCBI Taxonomy" id="5974"/>
    <lineage>
        <taxon>Eukaryota</taxon>
        <taxon>Sar</taxon>
        <taxon>Alveolata</taxon>
        <taxon>Ciliophora</taxon>
        <taxon>Intramacronucleata</taxon>
        <taxon>Spirotrichea</taxon>
        <taxon>Stichotrichia</taxon>
        <taxon>Sporadotrichida</taxon>
        <taxon>Halteriidae</taxon>
        <taxon>Halteria</taxon>
    </lineage>
</organism>
<evidence type="ECO:0000256" key="5">
    <source>
        <dbReference type="ARBA" id="ARBA00023136"/>
    </source>
</evidence>
<dbReference type="Proteomes" id="UP000785679">
    <property type="component" value="Unassembled WGS sequence"/>
</dbReference>
<dbReference type="GO" id="GO:0030131">
    <property type="term" value="C:clathrin adaptor complex"/>
    <property type="evidence" value="ECO:0007669"/>
    <property type="project" value="InterPro"/>
</dbReference>
<evidence type="ECO:0000313" key="10">
    <source>
        <dbReference type="Proteomes" id="UP000785679"/>
    </source>
</evidence>
<dbReference type="GO" id="GO:0016192">
    <property type="term" value="P:vesicle-mediated transport"/>
    <property type="evidence" value="ECO:0007669"/>
    <property type="project" value="InterPro"/>
</dbReference>
<evidence type="ECO:0008006" key="11">
    <source>
        <dbReference type="Google" id="ProtNLM"/>
    </source>
</evidence>
<dbReference type="SUPFAM" id="SSF48371">
    <property type="entry name" value="ARM repeat"/>
    <property type="match status" value="1"/>
</dbReference>
<evidence type="ECO:0000256" key="4">
    <source>
        <dbReference type="ARBA" id="ARBA00022927"/>
    </source>
</evidence>
<evidence type="ECO:0000259" key="7">
    <source>
        <dbReference type="Pfam" id="PF01602"/>
    </source>
</evidence>
<feature type="compositionally biased region" description="Basic and acidic residues" evidence="6">
    <location>
        <begin position="656"/>
        <end position="677"/>
    </location>
</feature>
<comment type="caution">
    <text evidence="9">The sequence shown here is derived from an EMBL/GenBank/DDBJ whole genome shotgun (WGS) entry which is preliminary data.</text>
</comment>
<dbReference type="GO" id="GO:0012505">
    <property type="term" value="C:endomembrane system"/>
    <property type="evidence" value="ECO:0007669"/>
    <property type="project" value="UniProtKB-SubCell"/>
</dbReference>
<evidence type="ECO:0000256" key="6">
    <source>
        <dbReference type="SAM" id="MobiDB-lite"/>
    </source>
</evidence>
<dbReference type="SUPFAM" id="SSF49348">
    <property type="entry name" value="Clathrin adaptor appendage domain"/>
    <property type="match status" value="1"/>
</dbReference>
<dbReference type="SUPFAM" id="SSF55711">
    <property type="entry name" value="Subdomain of clathrin and coatomer appendage domain"/>
    <property type="match status" value="1"/>
</dbReference>
<dbReference type="Pfam" id="PF01602">
    <property type="entry name" value="Adaptin_N"/>
    <property type="match status" value="1"/>
</dbReference>
<dbReference type="InterPro" id="IPR026739">
    <property type="entry name" value="AP_beta"/>
</dbReference>
<dbReference type="PANTHER" id="PTHR11134">
    <property type="entry name" value="ADAPTOR COMPLEX SUBUNIT BETA FAMILY MEMBER"/>
    <property type="match status" value="1"/>
</dbReference>
<feature type="region of interest" description="Disordered" evidence="6">
    <location>
        <begin position="606"/>
        <end position="677"/>
    </location>
</feature>
<comment type="similarity">
    <text evidence="2">Belongs to the adaptor complexes large subunit family.</text>
</comment>
<evidence type="ECO:0000256" key="1">
    <source>
        <dbReference type="ARBA" id="ARBA00004308"/>
    </source>
</evidence>
<evidence type="ECO:0000313" key="9">
    <source>
        <dbReference type="EMBL" id="TNV84643.1"/>
    </source>
</evidence>